<evidence type="ECO:0000313" key="1">
    <source>
        <dbReference type="EMBL" id="SHJ34582.1"/>
    </source>
</evidence>
<protein>
    <submittedName>
        <fullName evidence="1">Uncharacterized protein</fullName>
    </submittedName>
</protein>
<dbReference type="AlphaFoldDB" id="A0A1M6IJD1"/>
<evidence type="ECO:0000313" key="2">
    <source>
        <dbReference type="Proteomes" id="UP000184040"/>
    </source>
</evidence>
<gene>
    <name evidence="1" type="ORF">SAMN04488012_1081</name>
</gene>
<dbReference type="Proteomes" id="UP000184040">
    <property type="component" value="Unassembled WGS sequence"/>
</dbReference>
<name>A0A1M6IJD1_9RHOB</name>
<keyword evidence="2" id="KW-1185">Reference proteome</keyword>
<dbReference type="EMBL" id="FQZA01000008">
    <property type="protein sequence ID" value="SHJ34582.1"/>
    <property type="molecule type" value="Genomic_DNA"/>
</dbReference>
<sequence length="131" mass="14807">MFHSRVTTGKEARSMSAGELALREFFSHHDEALGNAAVLLADRHGARLLNAIRDGLEQPGSITRRLRRLLLQLRAILFLDEVGEDEWGNEGCFDLLEPEDPIPIRAARKVGEVLKYIGEGQFVSSDYRRYI</sequence>
<accession>A0A1M6IJD1</accession>
<proteinExistence type="predicted"/>
<organism evidence="1 2">
    <name type="scientific">Palleronia salina</name>
    <dbReference type="NCBI Taxonomy" id="313368"/>
    <lineage>
        <taxon>Bacteria</taxon>
        <taxon>Pseudomonadati</taxon>
        <taxon>Pseudomonadota</taxon>
        <taxon>Alphaproteobacteria</taxon>
        <taxon>Rhodobacterales</taxon>
        <taxon>Roseobacteraceae</taxon>
        <taxon>Palleronia</taxon>
    </lineage>
</organism>
<reference evidence="1 2" key="1">
    <citation type="submission" date="2016-11" db="EMBL/GenBank/DDBJ databases">
        <authorList>
            <person name="Jaros S."/>
            <person name="Januszkiewicz K."/>
            <person name="Wedrychowicz H."/>
        </authorList>
    </citation>
    <scope>NUCLEOTIDE SEQUENCE [LARGE SCALE GENOMIC DNA]</scope>
    <source>
        <strain evidence="1 2">DSM 26892</strain>
    </source>
</reference>
<dbReference type="RefSeq" id="WP_139250861.1">
    <property type="nucleotide sequence ID" value="NZ_FQZA01000008.1"/>
</dbReference>